<dbReference type="Proteomes" id="UP000176204">
    <property type="component" value="Chromosome I"/>
</dbReference>
<protein>
    <submittedName>
        <fullName evidence="1">Uncharacterized protein</fullName>
    </submittedName>
</protein>
<evidence type="ECO:0000313" key="2">
    <source>
        <dbReference type="Proteomes" id="UP000176204"/>
    </source>
</evidence>
<dbReference type="KEGG" id="agl:PYTT_2384"/>
<sequence length="170" mass="18089">MSGAASAGSTAMQYQAQRQQAQAEQYFADYNSGQAASTADSIFRDARENARRSALAEDRYMGALRARTAAGGAVMEGTPEIVERDAAREFDTQVEDLMKRAANDAAAVLRQAEIGQYQARQAASGYRQAATGTLLSGAASLGSIASNWHAYSERQNAYSKLLPGIQTPGL</sequence>
<proteinExistence type="predicted"/>
<keyword evidence="2" id="KW-1185">Reference proteome</keyword>
<dbReference type="AlphaFoldDB" id="A0A1H6MCY6"/>
<gene>
    <name evidence="1" type="ORF">PYTT_2384</name>
</gene>
<accession>A0A1H6MCY6</accession>
<name>A0A1H6MCY6_9BACT</name>
<organism evidence="1 2">
    <name type="scientific">Akkermansia glycaniphila</name>
    <dbReference type="NCBI Taxonomy" id="1679444"/>
    <lineage>
        <taxon>Bacteria</taxon>
        <taxon>Pseudomonadati</taxon>
        <taxon>Verrucomicrobiota</taxon>
        <taxon>Verrucomicrobiia</taxon>
        <taxon>Verrucomicrobiales</taxon>
        <taxon>Akkermansiaceae</taxon>
        <taxon>Akkermansia</taxon>
    </lineage>
</organism>
<dbReference type="EMBL" id="LT629973">
    <property type="protein sequence ID" value="SEH99359.1"/>
    <property type="molecule type" value="Genomic_DNA"/>
</dbReference>
<reference evidence="2" key="1">
    <citation type="submission" date="2016-09" db="EMBL/GenBank/DDBJ databases">
        <authorList>
            <person name="Koehorst J."/>
        </authorList>
    </citation>
    <scope>NUCLEOTIDE SEQUENCE [LARGE SCALE GENOMIC DNA]</scope>
</reference>
<evidence type="ECO:0000313" key="1">
    <source>
        <dbReference type="EMBL" id="SEH99359.1"/>
    </source>
</evidence>
<dbReference type="STRING" id="1679444.PYTT_2384"/>